<evidence type="ECO:0000313" key="14">
    <source>
        <dbReference type="Proteomes" id="UP000186777"/>
    </source>
</evidence>
<evidence type="ECO:0000259" key="12">
    <source>
        <dbReference type="Pfam" id="PF07715"/>
    </source>
</evidence>
<dbReference type="Gene3D" id="2.40.170.20">
    <property type="entry name" value="TonB-dependent receptor, beta-barrel domain"/>
    <property type="match status" value="1"/>
</dbReference>
<proteinExistence type="inferred from homology"/>
<keyword evidence="5 9" id="KW-0798">TonB box</keyword>
<evidence type="ECO:0000256" key="9">
    <source>
        <dbReference type="RuleBase" id="RU003357"/>
    </source>
</evidence>
<name>A0A1Q6RA27_9FIRM</name>
<dbReference type="STRING" id="626940.BHW43_02345"/>
<dbReference type="InterPro" id="IPR039426">
    <property type="entry name" value="TonB-dep_rcpt-like"/>
</dbReference>
<feature type="signal peptide" evidence="10">
    <location>
        <begin position="1"/>
        <end position="27"/>
    </location>
</feature>
<reference evidence="13 14" key="1">
    <citation type="journal article" date="2016" name="Nat. Biotechnol.">
        <title>Measurement of bacterial replication rates in microbial communities.</title>
        <authorList>
            <person name="Brown C.T."/>
            <person name="Olm M.R."/>
            <person name="Thomas B.C."/>
            <person name="Banfield J.F."/>
        </authorList>
    </citation>
    <scope>NUCLEOTIDE SEQUENCE [LARGE SCALE GENOMIC DNA]</scope>
    <source>
        <strain evidence="13">46_33</strain>
    </source>
</reference>
<comment type="caution">
    <text evidence="13">The sequence shown here is derived from an EMBL/GenBank/DDBJ whole genome shotgun (WGS) entry which is preliminary data.</text>
</comment>
<protein>
    <recommendedName>
        <fullName evidence="15">TonB-dependent siderophore receptor</fullName>
    </recommendedName>
</protein>
<organism evidence="13 14">
    <name type="scientific">Phascolarctobacterium succinatutens</name>
    <dbReference type="NCBI Taxonomy" id="626940"/>
    <lineage>
        <taxon>Bacteria</taxon>
        <taxon>Bacillati</taxon>
        <taxon>Bacillota</taxon>
        <taxon>Negativicutes</taxon>
        <taxon>Acidaminococcales</taxon>
        <taxon>Acidaminococcaceae</taxon>
        <taxon>Phascolarctobacterium</taxon>
    </lineage>
</organism>
<keyword evidence="10" id="KW-0732">Signal</keyword>
<comment type="subcellular location">
    <subcellularLocation>
        <location evidence="1 8">Cell outer membrane</location>
        <topology evidence="1 8">Multi-pass membrane protein</topology>
    </subcellularLocation>
</comment>
<dbReference type="RefSeq" id="WP_303679359.1">
    <property type="nucleotide sequence ID" value="NZ_JBKXBV010000001.1"/>
</dbReference>
<evidence type="ECO:0000256" key="4">
    <source>
        <dbReference type="ARBA" id="ARBA00022692"/>
    </source>
</evidence>
<dbReference type="GO" id="GO:0015344">
    <property type="term" value="F:siderophore uptake transmembrane transporter activity"/>
    <property type="evidence" value="ECO:0007669"/>
    <property type="project" value="TreeGrafter"/>
</dbReference>
<dbReference type="PROSITE" id="PS52016">
    <property type="entry name" value="TONB_DEPENDENT_REC_3"/>
    <property type="match status" value="1"/>
</dbReference>
<evidence type="ECO:0000256" key="8">
    <source>
        <dbReference type="PROSITE-ProRule" id="PRU01360"/>
    </source>
</evidence>
<evidence type="ECO:0000256" key="10">
    <source>
        <dbReference type="SAM" id="SignalP"/>
    </source>
</evidence>
<feature type="chain" id="PRO_5010181239" description="TonB-dependent siderophore receptor" evidence="10">
    <location>
        <begin position="28"/>
        <end position="750"/>
    </location>
</feature>
<dbReference type="InterPro" id="IPR012910">
    <property type="entry name" value="Plug_dom"/>
</dbReference>
<dbReference type="InterPro" id="IPR000531">
    <property type="entry name" value="Beta-barrel_TonB"/>
</dbReference>
<evidence type="ECO:0000313" key="13">
    <source>
        <dbReference type="EMBL" id="OLA39186.1"/>
    </source>
</evidence>
<dbReference type="AlphaFoldDB" id="A0A1Q6RA27"/>
<evidence type="ECO:0000259" key="11">
    <source>
        <dbReference type="Pfam" id="PF00593"/>
    </source>
</evidence>
<keyword evidence="7 8" id="KW-0998">Cell outer membrane</keyword>
<dbReference type="InterPro" id="IPR036942">
    <property type="entry name" value="Beta-barrel_TonB_sf"/>
</dbReference>
<keyword evidence="4 8" id="KW-0812">Transmembrane</keyword>
<dbReference type="Pfam" id="PF00593">
    <property type="entry name" value="TonB_dep_Rec_b-barrel"/>
    <property type="match status" value="1"/>
</dbReference>
<comment type="similarity">
    <text evidence="8 9">Belongs to the TonB-dependent receptor family.</text>
</comment>
<dbReference type="EMBL" id="MNTG01000002">
    <property type="protein sequence ID" value="OLA39186.1"/>
    <property type="molecule type" value="Genomic_DNA"/>
</dbReference>
<evidence type="ECO:0000256" key="3">
    <source>
        <dbReference type="ARBA" id="ARBA00022452"/>
    </source>
</evidence>
<dbReference type="SUPFAM" id="SSF56935">
    <property type="entry name" value="Porins"/>
    <property type="match status" value="1"/>
</dbReference>
<evidence type="ECO:0000256" key="7">
    <source>
        <dbReference type="ARBA" id="ARBA00023237"/>
    </source>
</evidence>
<sequence length="750" mass="81924">MLKNKKALVMSVLCAIASVGFVMSASAEDVAHGNLDEVVVEGSRNQMPGEMVNAKGSVGLLGEKDVMKTPFSVTNVAQKTMDLFLGPNEPLDKALVGIPSVRASGSVLHGDFSVRGFRTNGTAMYVNGVHGVMTQFNLPMFAMEGIDVVSGPNSMLGASGVQYESNTAGGIINARTKRAGDTDFVKYKQTFSGKGSFGEYLDISQRLGQKREWGVRLNTELLNGETAVNDADMKAKGIAVNVDHKDKHSSTNFFANYRDLDIYNGIRWFKLANPGTATVKDANGNSIKQTIPGVTHLPSAPDGGKNYAAAGTWKAGYGWFATLNHEQYMNDNWTLFANFGYSRQKLNQNVSPNMSSYWIKDDAGNYDFLQTNSATPQRSYYAQLGTKNKFETGALKHEVMLSADKAWRNRNGSTTVPGTTLVGGSNIFTGTSFQDVDARYIGYTTRPNNKTSIWGVSLLDSISFGKWDAMIGIHKHAATAKSWNASSKSWGKEIKSDATCPTYSLSYAPDEHVMFYGNHAENFDIGASAGTSYQNSGEVLPPTKVKQNEVGVKYQNKGAMYTLAYFDIDQANNVSKDVAGYAKPFLVQDGKVNHKGLELSVNGKLADKWYGMVGLAYLDAKYKNMGKGNEYKNGVRESGQGAWSASAALEYKADDSFSVIGRATYTGTTPFYTVNYNSSTVTKDSKHLEAPAYMVYDLGVTYNTKLNSVPVKFSAMCYNLFDKDYWTVARGDQVYLSTPRTFFLSAEFSL</sequence>
<keyword evidence="3 8" id="KW-1134">Transmembrane beta strand</keyword>
<evidence type="ECO:0000256" key="6">
    <source>
        <dbReference type="ARBA" id="ARBA00023136"/>
    </source>
</evidence>
<feature type="domain" description="TonB-dependent receptor plug" evidence="12">
    <location>
        <begin position="66"/>
        <end position="159"/>
    </location>
</feature>
<keyword evidence="2 8" id="KW-0813">Transport</keyword>
<keyword evidence="6 8" id="KW-0472">Membrane</keyword>
<dbReference type="Proteomes" id="UP000186777">
    <property type="component" value="Unassembled WGS sequence"/>
</dbReference>
<evidence type="ECO:0008006" key="15">
    <source>
        <dbReference type="Google" id="ProtNLM"/>
    </source>
</evidence>
<gene>
    <name evidence="13" type="ORF">BHW43_02345</name>
</gene>
<dbReference type="InterPro" id="IPR037066">
    <property type="entry name" value="Plug_dom_sf"/>
</dbReference>
<evidence type="ECO:0000256" key="2">
    <source>
        <dbReference type="ARBA" id="ARBA00022448"/>
    </source>
</evidence>
<feature type="domain" description="TonB-dependent receptor-like beta-barrel" evidence="11">
    <location>
        <begin position="268"/>
        <end position="720"/>
    </location>
</feature>
<evidence type="ECO:0000256" key="1">
    <source>
        <dbReference type="ARBA" id="ARBA00004571"/>
    </source>
</evidence>
<dbReference type="PANTHER" id="PTHR32552">
    <property type="entry name" value="FERRICHROME IRON RECEPTOR-RELATED"/>
    <property type="match status" value="1"/>
</dbReference>
<evidence type="ECO:0000256" key="5">
    <source>
        <dbReference type="ARBA" id="ARBA00023077"/>
    </source>
</evidence>
<dbReference type="Gene3D" id="2.170.130.10">
    <property type="entry name" value="TonB-dependent receptor, plug domain"/>
    <property type="match status" value="1"/>
</dbReference>
<dbReference type="PANTHER" id="PTHR32552:SF82">
    <property type="entry name" value="FCUA PROTEIN"/>
    <property type="match status" value="1"/>
</dbReference>
<dbReference type="Pfam" id="PF07715">
    <property type="entry name" value="Plug"/>
    <property type="match status" value="1"/>
</dbReference>
<dbReference type="CDD" id="cd01347">
    <property type="entry name" value="ligand_gated_channel"/>
    <property type="match status" value="1"/>
</dbReference>
<accession>A0A1Q6RA27</accession>
<dbReference type="GO" id="GO:0009279">
    <property type="term" value="C:cell outer membrane"/>
    <property type="evidence" value="ECO:0007669"/>
    <property type="project" value="UniProtKB-SubCell"/>
</dbReference>